<dbReference type="GO" id="GO:0005789">
    <property type="term" value="C:endoplasmic reticulum membrane"/>
    <property type="evidence" value="ECO:0007669"/>
    <property type="project" value="UniProtKB-SubCell"/>
</dbReference>
<dbReference type="GO" id="GO:0015012">
    <property type="term" value="P:heparan sulfate proteoglycan biosynthetic process"/>
    <property type="evidence" value="ECO:0007669"/>
    <property type="project" value="UniProtKB-UniPathway"/>
</dbReference>
<keyword evidence="15" id="KW-0472">Membrane</keyword>
<evidence type="ECO:0000256" key="10">
    <source>
        <dbReference type="ARBA" id="ARBA00022723"/>
    </source>
</evidence>
<gene>
    <name evidence="20" type="ORF">ACA1_053230</name>
</gene>
<evidence type="ECO:0000256" key="6">
    <source>
        <dbReference type="ARBA" id="ARBA00011972"/>
    </source>
</evidence>
<evidence type="ECO:0000256" key="14">
    <source>
        <dbReference type="ARBA" id="ARBA00023034"/>
    </source>
</evidence>
<protein>
    <recommendedName>
        <fullName evidence="6">protein xylosyltransferase</fullName>
        <ecNumber evidence="6">2.4.2.26</ecNumber>
    </recommendedName>
    <alternativeName>
        <fullName evidence="18">Peptide O-xylosyltransferase</fullName>
    </alternativeName>
</protein>
<evidence type="ECO:0000256" key="8">
    <source>
        <dbReference type="ARBA" id="ARBA00022679"/>
    </source>
</evidence>
<keyword evidence="8 20" id="KW-0808">Transferase</keyword>
<proteinExistence type="inferred from homology"/>
<dbReference type="EMBL" id="KB007909">
    <property type="protein sequence ID" value="ELR20600.1"/>
    <property type="molecule type" value="Genomic_DNA"/>
</dbReference>
<evidence type="ECO:0000256" key="4">
    <source>
        <dbReference type="ARBA" id="ARBA00005093"/>
    </source>
</evidence>
<dbReference type="UniPathway" id="UPA00756"/>
<dbReference type="Proteomes" id="UP000011083">
    <property type="component" value="Unassembled WGS sequence"/>
</dbReference>
<dbReference type="OrthoDB" id="2019572at2759"/>
<dbReference type="UniPathway" id="UPA00755"/>
<dbReference type="AlphaFoldDB" id="L8H650"/>
<dbReference type="InterPro" id="IPR003406">
    <property type="entry name" value="Glyco_trans_14"/>
</dbReference>
<accession>L8H650</accession>
<comment type="subcellular location">
    <subcellularLocation>
        <location evidence="2">Endoplasmic reticulum membrane</location>
        <topology evidence="2">Single-pass type II membrane protein</topology>
    </subcellularLocation>
    <subcellularLocation>
        <location evidence="1">Golgi apparatus membrane</location>
        <topology evidence="1">Single-pass type II membrane protein</topology>
    </subcellularLocation>
</comment>
<evidence type="ECO:0000256" key="16">
    <source>
        <dbReference type="ARBA" id="ARBA00023157"/>
    </source>
</evidence>
<comment type="catalytic activity">
    <reaction evidence="19">
        <text>UDP-alpha-D-xylose + L-seryl-[protein] = 3-O-(beta-D-xylosyl)-L-seryl-[protein] + UDP + H(+)</text>
        <dbReference type="Rhea" id="RHEA:50192"/>
        <dbReference type="Rhea" id="RHEA-COMP:9863"/>
        <dbReference type="Rhea" id="RHEA-COMP:12567"/>
        <dbReference type="ChEBI" id="CHEBI:15378"/>
        <dbReference type="ChEBI" id="CHEBI:29999"/>
        <dbReference type="ChEBI" id="CHEBI:57632"/>
        <dbReference type="ChEBI" id="CHEBI:58223"/>
        <dbReference type="ChEBI" id="CHEBI:132085"/>
        <dbReference type="EC" id="2.4.2.26"/>
    </reaction>
</comment>
<evidence type="ECO:0000313" key="20">
    <source>
        <dbReference type="EMBL" id="ELR20600.1"/>
    </source>
</evidence>
<comment type="pathway">
    <text evidence="4">Glycan metabolism; heparan sulfate biosynthesis.</text>
</comment>
<comment type="pathway">
    <text evidence="3">Glycan metabolism; chondroitin sulfate biosynthesis.</text>
</comment>
<dbReference type="GeneID" id="14921467"/>
<evidence type="ECO:0000313" key="21">
    <source>
        <dbReference type="Proteomes" id="UP000011083"/>
    </source>
</evidence>
<keyword evidence="21" id="KW-1185">Reference proteome</keyword>
<keyword evidence="12" id="KW-0735">Signal-anchor</keyword>
<dbReference type="KEGG" id="acan:ACA1_053230"/>
<organism evidence="20 21">
    <name type="scientific">Acanthamoeba castellanii (strain ATCC 30010 / Neff)</name>
    <dbReference type="NCBI Taxonomy" id="1257118"/>
    <lineage>
        <taxon>Eukaryota</taxon>
        <taxon>Amoebozoa</taxon>
        <taxon>Discosea</taxon>
        <taxon>Longamoebia</taxon>
        <taxon>Centramoebida</taxon>
        <taxon>Acanthamoebidae</taxon>
        <taxon>Acanthamoeba</taxon>
    </lineage>
</organism>
<keyword evidence="13" id="KW-1133">Transmembrane helix</keyword>
<keyword evidence="17" id="KW-0325">Glycoprotein</keyword>
<dbReference type="RefSeq" id="XP_004344003.1">
    <property type="nucleotide sequence ID" value="XM_004343953.1"/>
</dbReference>
<keyword evidence="11" id="KW-0256">Endoplasmic reticulum</keyword>
<keyword evidence="7" id="KW-0328">Glycosyltransferase</keyword>
<dbReference type="GO" id="GO:0050650">
    <property type="term" value="P:chondroitin sulfate proteoglycan biosynthetic process"/>
    <property type="evidence" value="ECO:0007669"/>
    <property type="project" value="TreeGrafter"/>
</dbReference>
<evidence type="ECO:0000256" key="1">
    <source>
        <dbReference type="ARBA" id="ARBA00004323"/>
    </source>
</evidence>
<evidence type="ECO:0000256" key="11">
    <source>
        <dbReference type="ARBA" id="ARBA00022824"/>
    </source>
</evidence>
<sequence length="244" mass="27597">MLMPPLSRRLLPLIFLTITLRLAYLILVHSHDSVLAAQRLLPAIYHPDFYYVIVNELDGLQELLAFGPWDYAINLSGDSYPLVSQARLVERLAYWRGANFVVDGGERPERANEVPAFKAERLAVVKSWPTGVTQPDQFGSQWFVLTREFVEYALTSAFARNVLVAMAADKAQIPDESYFQVVLMNSPFNITVSQRKPGARPLPCFFGPKDFEALVESDCVFTRKMHPEVSGDLYAMLDQHISTQ</sequence>
<evidence type="ECO:0000256" key="5">
    <source>
        <dbReference type="ARBA" id="ARBA00010195"/>
    </source>
</evidence>
<evidence type="ECO:0000256" key="7">
    <source>
        <dbReference type="ARBA" id="ARBA00022676"/>
    </source>
</evidence>
<dbReference type="VEuPathDB" id="AmoebaDB:ACA1_053230"/>
<dbReference type="GO" id="GO:0030158">
    <property type="term" value="F:protein xylosyltransferase activity"/>
    <property type="evidence" value="ECO:0007669"/>
    <property type="project" value="UniProtKB-EC"/>
</dbReference>
<evidence type="ECO:0000256" key="19">
    <source>
        <dbReference type="ARBA" id="ARBA00047847"/>
    </source>
</evidence>
<evidence type="ECO:0000256" key="3">
    <source>
        <dbReference type="ARBA" id="ARBA00004840"/>
    </source>
</evidence>
<evidence type="ECO:0000256" key="12">
    <source>
        <dbReference type="ARBA" id="ARBA00022968"/>
    </source>
</evidence>
<evidence type="ECO:0000256" key="13">
    <source>
        <dbReference type="ARBA" id="ARBA00022989"/>
    </source>
</evidence>
<evidence type="ECO:0000256" key="15">
    <source>
        <dbReference type="ARBA" id="ARBA00023136"/>
    </source>
</evidence>
<evidence type="ECO:0000256" key="18">
    <source>
        <dbReference type="ARBA" id="ARBA00042865"/>
    </source>
</evidence>
<dbReference type="EC" id="2.4.2.26" evidence="6"/>
<comment type="similarity">
    <text evidence="5">Belongs to the glycosyltransferase 14 family. XylT subfamily.</text>
</comment>
<evidence type="ECO:0000256" key="9">
    <source>
        <dbReference type="ARBA" id="ARBA00022692"/>
    </source>
</evidence>
<dbReference type="PANTHER" id="PTHR46025:SF3">
    <property type="entry name" value="XYLOSYLTRANSFERASE OXT"/>
    <property type="match status" value="1"/>
</dbReference>
<keyword evidence="16" id="KW-1015">Disulfide bond</keyword>
<keyword evidence="14" id="KW-0333">Golgi apparatus</keyword>
<dbReference type="Pfam" id="PF02485">
    <property type="entry name" value="Branch"/>
    <property type="match status" value="1"/>
</dbReference>
<dbReference type="InterPro" id="IPR043538">
    <property type="entry name" value="XYLT"/>
</dbReference>
<reference evidence="20 21" key="1">
    <citation type="journal article" date="2013" name="Genome Biol.">
        <title>Genome of Acanthamoeba castellanii highlights extensive lateral gene transfer and early evolution of tyrosine kinase signaling.</title>
        <authorList>
            <person name="Clarke M."/>
            <person name="Lohan A.J."/>
            <person name="Liu B."/>
            <person name="Lagkouvardos I."/>
            <person name="Roy S."/>
            <person name="Zafar N."/>
            <person name="Bertelli C."/>
            <person name="Schilde C."/>
            <person name="Kianianmomeni A."/>
            <person name="Burglin T.R."/>
            <person name="Frech C."/>
            <person name="Turcotte B."/>
            <person name="Kopec K.O."/>
            <person name="Synnott J.M."/>
            <person name="Choo C."/>
            <person name="Paponov I."/>
            <person name="Finkler A."/>
            <person name="Soon Heng Tan C."/>
            <person name="Hutchins A.P."/>
            <person name="Weinmeier T."/>
            <person name="Rattei T."/>
            <person name="Chu J.S."/>
            <person name="Gimenez G."/>
            <person name="Irimia M."/>
            <person name="Rigden D.J."/>
            <person name="Fitzpatrick D.A."/>
            <person name="Lorenzo-Morales J."/>
            <person name="Bateman A."/>
            <person name="Chiu C.H."/>
            <person name="Tang P."/>
            <person name="Hegemann P."/>
            <person name="Fromm H."/>
            <person name="Raoult D."/>
            <person name="Greub G."/>
            <person name="Miranda-Saavedra D."/>
            <person name="Chen N."/>
            <person name="Nash P."/>
            <person name="Ginger M.L."/>
            <person name="Horn M."/>
            <person name="Schaap P."/>
            <person name="Caler L."/>
            <person name="Loftus B."/>
        </authorList>
    </citation>
    <scope>NUCLEOTIDE SEQUENCE [LARGE SCALE GENOMIC DNA]</scope>
    <source>
        <strain evidence="20 21">Neff</strain>
    </source>
</reference>
<evidence type="ECO:0000256" key="17">
    <source>
        <dbReference type="ARBA" id="ARBA00023180"/>
    </source>
</evidence>
<dbReference type="GO" id="GO:0046872">
    <property type="term" value="F:metal ion binding"/>
    <property type="evidence" value="ECO:0007669"/>
    <property type="project" value="UniProtKB-KW"/>
</dbReference>
<dbReference type="GO" id="GO:0000139">
    <property type="term" value="C:Golgi membrane"/>
    <property type="evidence" value="ECO:0007669"/>
    <property type="project" value="UniProtKB-SubCell"/>
</dbReference>
<evidence type="ECO:0000256" key="2">
    <source>
        <dbReference type="ARBA" id="ARBA00004648"/>
    </source>
</evidence>
<keyword evidence="10" id="KW-0479">Metal-binding</keyword>
<keyword evidence="9" id="KW-0812">Transmembrane</keyword>
<dbReference type="PANTHER" id="PTHR46025">
    <property type="entry name" value="XYLOSYLTRANSFERASE OXT"/>
    <property type="match status" value="1"/>
</dbReference>
<name>L8H650_ACACF</name>